<evidence type="ECO:0000256" key="1">
    <source>
        <dbReference type="ARBA" id="ARBA00022737"/>
    </source>
</evidence>
<dbReference type="InterPro" id="IPR044515">
    <property type="entry name" value="ABTB1"/>
</dbReference>
<gene>
    <name evidence="6" type="ORF">FPOA_11249</name>
</gene>
<evidence type="ECO:0000313" key="7">
    <source>
        <dbReference type="Proteomes" id="UP000091967"/>
    </source>
</evidence>
<dbReference type="Proteomes" id="UP000091967">
    <property type="component" value="Unassembled WGS sequence"/>
</dbReference>
<dbReference type="SMART" id="SM00225">
    <property type="entry name" value="BTB"/>
    <property type="match status" value="2"/>
</dbReference>
<evidence type="ECO:0000259" key="5">
    <source>
        <dbReference type="PROSITE" id="PS50097"/>
    </source>
</evidence>
<dbReference type="GO" id="GO:0000151">
    <property type="term" value="C:ubiquitin ligase complex"/>
    <property type="evidence" value="ECO:0007669"/>
    <property type="project" value="TreeGrafter"/>
</dbReference>
<name>A0A1B8AGB1_FUSPO</name>
<accession>A0A1B8AGB1</accession>
<comment type="caution">
    <text evidence="6">The sequence shown here is derived from an EMBL/GenBank/DDBJ whole genome shotgun (WGS) entry which is preliminary data.</text>
</comment>
<keyword evidence="7" id="KW-1185">Reference proteome</keyword>
<dbReference type="PANTHER" id="PTHR46231">
    <property type="entry name" value="ANKYRIN REPEAT AND BTB/POZ DOMAIN-CONTAINING PROTEIN 1"/>
    <property type="match status" value="1"/>
</dbReference>
<feature type="repeat" description="ANK" evidence="3">
    <location>
        <begin position="67"/>
        <end position="92"/>
    </location>
</feature>
<keyword evidence="2 3" id="KW-0040">ANK repeat</keyword>
<dbReference type="CDD" id="cd18186">
    <property type="entry name" value="BTB_POZ_ZBTB_KLHL-like"/>
    <property type="match status" value="1"/>
</dbReference>
<sequence length="644" mass="72514">MVLRKFELEGKLGEEARLIESGVLLDENPLDETPEFHDFLMACRRGDLRRCQELISQGVNINGKDRFDYTPLIVASLCGHYELVQLLLESGALAERNTFQGERCIYNALNDRIRNLLLQYDFSKSSDPYVYWSTHISTLLGRTSPKTTDITLASGSRSFDLHKFILVARSPYFRSKLAAVPETTTWKLTHTVPVQSFLIVLRYLYLGEVPRDIAPVGGADSEEDVLKGLDKVSKQLEVESLWEAILAGGDRRLARQRYQAEVERARGQFEDFFKQNVLGHKMVVDTDQVKDVKWKYDNSMFADVILRADEPIDIEDEKSGQVTPTEDSPTIPIGPAGDQESVTKRKSGLYPAHKAMLIRSEYFEKMFSGDFVESQRDDHLRIITVDCTPAVLEIILTFLYTESTVCPLEHALDLLYAADMLFLDGLKSKAAQAISTLGSGNANALVDRTHGEAQKNGEDGPGVEDPEMEPINIYDVIHAAWDLRVQRLEEFAARYLAYRLEDYIDEEDFQALIAESAQRITVREETDTIELLDDIRYYLSDRFRLRFEDVGFEDMMDESGEMIDADLAAAMAQQADISADATNGVSNQSQNGVQANGDGEVKDGEAVRTLDGAEAEDEFASDAINYQILQRKIDAMLDRLKLDA</sequence>
<dbReference type="Gene3D" id="3.30.710.10">
    <property type="entry name" value="Potassium Channel Kv1.1, Chain A"/>
    <property type="match status" value="2"/>
</dbReference>
<dbReference type="GO" id="GO:0005737">
    <property type="term" value="C:cytoplasm"/>
    <property type="evidence" value="ECO:0007669"/>
    <property type="project" value="TreeGrafter"/>
</dbReference>
<dbReference type="SUPFAM" id="SSF54695">
    <property type="entry name" value="POZ domain"/>
    <property type="match status" value="2"/>
</dbReference>
<dbReference type="AlphaFoldDB" id="A0A1B8AGB1"/>
<dbReference type="Pfam" id="PF12796">
    <property type="entry name" value="Ank_2"/>
    <property type="match status" value="1"/>
</dbReference>
<dbReference type="InterPro" id="IPR002110">
    <property type="entry name" value="Ankyrin_rpt"/>
</dbReference>
<feature type="domain" description="BTB" evidence="5">
    <location>
        <begin position="148"/>
        <end position="213"/>
    </location>
</feature>
<feature type="region of interest" description="Disordered" evidence="4">
    <location>
        <begin position="315"/>
        <end position="345"/>
    </location>
</feature>
<dbReference type="STRING" id="36050.A0A1B8AGB1"/>
<dbReference type="PROSITE" id="PS50297">
    <property type="entry name" value="ANK_REP_REGION"/>
    <property type="match status" value="1"/>
</dbReference>
<dbReference type="FunFam" id="1.25.40.20:FF:000248">
    <property type="entry name" value="Ankyrin repeat and BTB/POZ domain protein"/>
    <property type="match status" value="1"/>
</dbReference>
<dbReference type="EMBL" id="LYXU01000004">
    <property type="protein sequence ID" value="OBS19523.1"/>
    <property type="molecule type" value="Genomic_DNA"/>
</dbReference>
<dbReference type="InterPro" id="IPR000210">
    <property type="entry name" value="BTB/POZ_dom"/>
</dbReference>
<dbReference type="CDD" id="cd18497">
    <property type="entry name" value="BACK_ABTB1_BPOZ"/>
    <property type="match status" value="1"/>
</dbReference>
<feature type="domain" description="BTB" evidence="5">
    <location>
        <begin position="337"/>
        <end position="408"/>
    </location>
</feature>
<dbReference type="InterPro" id="IPR011333">
    <property type="entry name" value="SKP1/BTB/POZ_sf"/>
</dbReference>
<organism evidence="6 7">
    <name type="scientific">Fusarium poae</name>
    <dbReference type="NCBI Taxonomy" id="36050"/>
    <lineage>
        <taxon>Eukaryota</taxon>
        <taxon>Fungi</taxon>
        <taxon>Dikarya</taxon>
        <taxon>Ascomycota</taxon>
        <taxon>Pezizomycotina</taxon>
        <taxon>Sordariomycetes</taxon>
        <taxon>Hypocreomycetidae</taxon>
        <taxon>Hypocreales</taxon>
        <taxon>Nectriaceae</taxon>
        <taxon>Fusarium</taxon>
    </lineage>
</organism>
<protein>
    <recommendedName>
        <fullName evidence="5">BTB domain-containing protein</fullName>
    </recommendedName>
</protein>
<dbReference type="PROSITE" id="PS50088">
    <property type="entry name" value="ANK_REPEAT"/>
    <property type="match status" value="1"/>
</dbReference>
<evidence type="ECO:0000313" key="6">
    <source>
        <dbReference type="EMBL" id="OBS19523.1"/>
    </source>
</evidence>
<feature type="region of interest" description="Disordered" evidence="4">
    <location>
        <begin position="582"/>
        <end position="603"/>
    </location>
</feature>
<evidence type="ECO:0000256" key="4">
    <source>
        <dbReference type="SAM" id="MobiDB-lite"/>
    </source>
</evidence>
<feature type="compositionally biased region" description="Polar residues" evidence="4">
    <location>
        <begin position="583"/>
        <end position="594"/>
    </location>
</feature>
<dbReference type="Gene3D" id="1.25.40.20">
    <property type="entry name" value="Ankyrin repeat-containing domain"/>
    <property type="match status" value="1"/>
</dbReference>
<dbReference type="OMA" id="EGARCIY"/>
<reference evidence="6 7" key="1">
    <citation type="submission" date="2016-06" db="EMBL/GenBank/DDBJ databases">
        <title>Living apart together: crosstalk between the core and supernumerary genomes in a fungal plant pathogen.</title>
        <authorList>
            <person name="Vanheule A."/>
            <person name="Audenaert K."/>
            <person name="Warris S."/>
            <person name="Van De Geest H."/>
            <person name="Schijlen E."/>
            <person name="Hofte M."/>
            <person name="De Saeger S."/>
            <person name="Haesaert G."/>
            <person name="Waalwijk C."/>
            <person name="Van Der Lee T."/>
        </authorList>
    </citation>
    <scope>NUCLEOTIDE SEQUENCE [LARGE SCALE GENOMIC DNA]</scope>
    <source>
        <strain evidence="6 7">2516</strain>
    </source>
</reference>
<evidence type="ECO:0000256" key="3">
    <source>
        <dbReference type="PROSITE-ProRule" id="PRU00023"/>
    </source>
</evidence>
<dbReference type="SMART" id="SM00248">
    <property type="entry name" value="ANK"/>
    <property type="match status" value="2"/>
</dbReference>
<dbReference type="PANTHER" id="PTHR46231:SF1">
    <property type="entry name" value="ANKYRIN REPEAT AND BTB_POZ DOMAIN-CONTAINING PROTEIN 1"/>
    <property type="match status" value="1"/>
</dbReference>
<proteinExistence type="predicted"/>
<dbReference type="PROSITE" id="PS50097">
    <property type="entry name" value="BTB"/>
    <property type="match status" value="2"/>
</dbReference>
<dbReference type="SUPFAM" id="SSF48403">
    <property type="entry name" value="Ankyrin repeat"/>
    <property type="match status" value="1"/>
</dbReference>
<dbReference type="InterPro" id="IPR036770">
    <property type="entry name" value="Ankyrin_rpt-contain_sf"/>
</dbReference>
<evidence type="ECO:0000256" key="2">
    <source>
        <dbReference type="ARBA" id="ARBA00023043"/>
    </source>
</evidence>
<keyword evidence="1" id="KW-0677">Repeat</keyword>
<dbReference type="Pfam" id="PF00651">
    <property type="entry name" value="BTB"/>
    <property type="match status" value="2"/>
</dbReference>